<name>A0A1E3P9Z0_WICAA</name>
<protein>
    <recommendedName>
        <fullName evidence="10">Major facilitator superfamily (MFS) profile domain-containing protein</fullName>
    </recommendedName>
</protein>
<dbReference type="InterPro" id="IPR011701">
    <property type="entry name" value="MFS"/>
</dbReference>
<dbReference type="STRING" id="683960.A0A1E3P9Z0"/>
<dbReference type="Pfam" id="PF07690">
    <property type="entry name" value="MFS_1"/>
    <property type="match status" value="1"/>
</dbReference>
<dbReference type="AlphaFoldDB" id="A0A1E3P9Z0"/>
<evidence type="ECO:0000256" key="4">
    <source>
        <dbReference type="ARBA" id="ARBA00022989"/>
    </source>
</evidence>
<feature type="transmembrane region" description="Helical" evidence="7">
    <location>
        <begin position="36"/>
        <end position="54"/>
    </location>
</feature>
<feature type="region of interest" description="Disordered" evidence="6">
    <location>
        <begin position="1"/>
        <end position="26"/>
    </location>
</feature>
<proteinExistence type="inferred from homology"/>
<dbReference type="InterPro" id="IPR036259">
    <property type="entry name" value="MFS_trans_sf"/>
</dbReference>
<evidence type="ECO:0000256" key="6">
    <source>
        <dbReference type="SAM" id="MobiDB-lite"/>
    </source>
</evidence>
<feature type="transmembrane region" description="Helical" evidence="7">
    <location>
        <begin position="422"/>
        <end position="438"/>
    </location>
</feature>
<feature type="transmembrane region" description="Helical" evidence="7">
    <location>
        <begin position="450"/>
        <end position="481"/>
    </location>
</feature>
<comment type="subcellular location">
    <subcellularLocation>
        <location evidence="1">Membrane</location>
        <topology evidence="1">Multi-pass membrane protein</topology>
    </subcellularLocation>
</comment>
<feature type="transmembrane region" description="Helical" evidence="7">
    <location>
        <begin position="194"/>
        <end position="217"/>
    </location>
</feature>
<dbReference type="RefSeq" id="XP_019041418.1">
    <property type="nucleotide sequence ID" value="XM_019186668.1"/>
</dbReference>
<feature type="compositionally biased region" description="Basic and acidic residues" evidence="6">
    <location>
        <begin position="1"/>
        <end position="12"/>
    </location>
</feature>
<dbReference type="SUPFAM" id="SSF103473">
    <property type="entry name" value="MFS general substrate transporter"/>
    <property type="match status" value="1"/>
</dbReference>
<keyword evidence="3 7" id="KW-0812">Transmembrane</keyword>
<accession>A0A1E3P9Z0</accession>
<dbReference type="EMBL" id="KV454208">
    <property type="protein sequence ID" value="ODQ62211.1"/>
    <property type="molecule type" value="Genomic_DNA"/>
</dbReference>
<feature type="compositionally biased region" description="Low complexity" evidence="6">
    <location>
        <begin position="17"/>
        <end position="26"/>
    </location>
</feature>
<comment type="similarity">
    <text evidence="2">Belongs to the major facilitator superfamily.</text>
</comment>
<evidence type="ECO:0000256" key="1">
    <source>
        <dbReference type="ARBA" id="ARBA00004141"/>
    </source>
</evidence>
<organism evidence="8 9">
    <name type="scientific">Wickerhamomyces anomalus (strain ATCC 58044 / CBS 1984 / NCYC 433 / NRRL Y-366-8)</name>
    <name type="common">Yeast</name>
    <name type="synonym">Hansenula anomala</name>
    <dbReference type="NCBI Taxonomy" id="683960"/>
    <lineage>
        <taxon>Eukaryota</taxon>
        <taxon>Fungi</taxon>
        <taxon>Dikarya</taxon>
        <taxon>Ascomycota</taxon>
        <taxon>Saccharomycotina</taxon>
        <taxon>Saccharomycetes</taxon>
        <taxon>Phaffomycetales</taxon>
        <taxon>Wickerhamomycetaceae</taxon>
        <taxon>Wickerhamomyces</taxon>
    </lineage>
</organism>
<gene>
    <name evidence="8" type="ORF">WICANDRAFT_98754</name>
</gene>
<keyword evidence="9" id="KW-1185">Reference proteome</keyword>
<dbReference type="GO" id="GO:0005886">
    <property type="term" value="C:plasma membrane"/>
    <property type="evidence" value="ECO:0007669"/>
    <property type="project" value="TreeGrafter"/>
</dbReference>
<dbReference type="PANTHER" id="PTHR23501">
    <property type="entry name" value="MAJOR FACILITATOR SUPERFAMILY"/>
    <property type="match status" value="1"/>
</dbReference>
<keyword evidence="4 7" id="KW-1133">Transmembrane helix</keyword>
<feature type="transmembrane region" description="Helical" evidence="7">
    <location>
        <begin position="243"/>
        <end position="269"/>
    </location>
</feature>
<evidence type="ECO:0000313" key="8">
    <source>
        <dbReference type="EMBL" id="ODQ62211.1"/>
    </source>
</evidence>
<feature type="transmembrane region" description="Helical" evidence="7">
    <location>
        <begin position="105"/>
        <end position="122"/>
    </location>
</feature>
<dbReference type="OrthoDB" id="4078873at2759"/>
<dbReference type="Proteomes" id="UP000094112">
    <property type="component" value="Unassembled WGS sequence"/>
</dbReference>
<evidence type="ECO:0000313" key="9">
    <source>
        <dbReference type="Proteomes" id="UP000094112"/>
    </source>
</evidence>
<feature type="transmembrane region" description="Helical" evidence="7">
    <location>
        <begin position="534"/>
        <end position="553"/>
    </location>
</feature>
<sequence length="594" mass="65598">MSEESKQIKEIEPDNASSTSENSTNSQFHNAWSKSLLYTAYGILILTTFVESFAADSTSSLNSFATSSFNNHSLISTAQVVYKITAVCGYPLLAKVADLLGRGEGFGLTVLSYALAYVLFATCKNGASYVVAEIFFALGRIGFKLFQQIFLADTTTLVNRAIWSTLPNAISGVPSSYAGSYIQDAFLEKSSWRWAYGSFAIILGVCTIPLTITMLIVDHKAKAKGVRKSPKVLQNLRAKAKHLLIYELDIIGGVLLVFGIALFFIPFTLTGKQAPYRWSEGRLIAMIVVGFLIIVGFITWNAMSKHKPFKGRIPFIPPQSLSYTTIIITLIMVALDACENSTFNTYFSTVLQVGGYYTAGQATRIDNAKKISIDIASVITGVLMKFTHRTKVFVLVGVPVLIIGHGLLVWFMNRDGVMERTILLYVMEIFTGVGRALYQCSLQVTIQGIAGVGGIAMSTGFFLAFSMVGSLIGNAIAGGIWNELLLDKLQKYLPIEEKKNATKIYKSINVALKYQKGSIERIAISKAYRETIQIIGYTALGIIGPMLVLMFFVREVKLDDKRDIYGSDTESIVIDEVKKAVLTEKRTWKNWWRV</sequence>
<reference evidence="8 9" key="1">
    <citation type="journal article" date="2016" name="Proc. Natl. Acad. Sci. U.S.A.">
        <title>Comparative genomics of biotechnologically important yeasts.</title>
        <authorList>
            <person name="Riley R."/>
            <person name="Haridas S."/>
            <person name="Wolfe K.H."/>
            <person name="Lopes M.R."/>
            <person name="Hittinger C.T."/>
            <person name="Goeker M."/>
            <person name="Salamov A.A."/>
            <person name="Wisecaver J.H."/>
            <person name="Long T.M."/>
            <person name="Calvey C.H."/>
            <person name="Aerts A.L."/>
            <person name="Barry K.W."/>
            <person name="Choi C."/>
            <person name="Clum A."/>
            <person name="Coughlan A.Y."/>
            <person name="Deshpande S."/>
            <person name="Douglass A.P."/>
            <person name="Hanson S.J."/>
            <person name="Klenk H.-P."/>
            <person name="LaButti K.M."/>
            <person name="Lapidus A."/>
            <person name="Lindquist E.A."/>
            <person name="Lipzen A.M."/>
            <person name="Meier-Kolthoff J.P."/>
            <person name="Ohm R.A."/>
            <person name="Otillar R.P."/>
            <person name="Pangilinan J.L."/>
            <person name="Peng Y."/>
            <person name="Rokas A."/>
            <person name="Rosa C.A."/>
            <person name="Scheuner C."/>
            <person name="Sibirny A.A."/>
            <person name="Slot J.C."/>
            <person name="Stielow J.B."/>
            <person name="Sun H."/>
            <person name="Kurtzman C.P."/>
            <person name="Blackwell M."/>
            <person name="Grigoriev I.V."/>
            <person name="Jeffries T.W."/>
        </authorList>
    </citation>
    <scope>NUCLEOTIDE SEQUENCE [LARGE SCALE GENOMIC DNA]</scope>
    <source>
        <strain evidence="9">ATCC 58044 / CBS 1984 / NCYC 433 / NRRL Y-366-8</strain>
    </source>
</reference>
<feature type="transmembrane region" description="Helical" evidence="7">
    <location>
        <begin position="392"/>
        <end position="410"/>
    </location>
</feature>
<dbReference type="GeneID" id="30203914"/>
<evidence type="ECO:0008006" key="10">
    <source>
        <dbReference type="Google" id="ProtNLM"/>
    </source>
</evidence>
<evidence type="ECO:0000256" key="3">
    <source>
        <dbReference type="ARBA" id="ARBA00022692"/>
    </source>
</evidence>
<dbReference type="PANTHER" id="PTHR23501:SF87">
    <property type="entry name" value="SIDEROPHORE IRON TRANSPORTER 2"/>
    <property type="match status" value="1"/>
</dbReference>
<dbReference type="GO" id="GO:0015343">
    <property type="term" value="F:siderophore-iron transmembrane transporter activity"/>
    <property type="evidence" value="ECO:0007669"/>
    <property type="project" value="TreeGrafter"/>
</dbReference>
<keyword evidence="5 7" id="KW-0472">Membrane</keyword>
<evidence type="ECO:0000256" key="5">
    <source>
        <dbReference type="ARBA" id="ARBA00023136"/>
    </source>
</evidence>
<dbReference type="Gene3D" id="1.20.1250.20">
    <property type="entry name" value="MFS general substrate transporter like domains"/>
    <property type="match status" value="1"/>
</dbReference>
<feature type="transmembrane region" description="Helical" evidence="7">
    <location>
        <begin position="281"/>
        <end position="303"/>
    </location>
</feature>
<evidence type="ECO:0000256" key="2">
    <source>
        <dbReference type="ARBA" id="ARBA00008335"/>
    </source>
</evidence>
<evidence type="ECO:0000256" key="7">
    <source>
        <dbReference type="SAM" id="Phobius"/>
    </source>
</evidence>